<evidence type="ECO:0000313" key="3">
    <source>
        <dbReference type="Proteomes" id="UP000464954"/>
    </source>
</evidence>
<feature type="domain" description="DUF4340" evidence="1">
    <location>
        <begin position="492"/>
        <end position="584"/>
    </location>
</feature>
<dbReference type="RefSeq" id="WP_160626316.1">
    <property type="nucleotide sequence ID" value="NZ_CP047593.1"/>
</dbReference>
<dbReference type="AlphaFoldDB" id="A0A6P1M5D9"/>
<protein>
    <submittedName>
        <fullName evidence="2">DUF4340 domain-containing protein</fullName>
    </submittedName>
</protein>
<evidence type="ECO:0000259" key="1">
    <source>
        <dbReference type="Pfam" id="PF14238"/>
    </source>
</evidence>
<gene>
    <name evidence="2" type="ORF">GT409_01685</name>
</gene>
<organism evidence="2 3">
    <name type="scientific">Tichowtungia aerotolerans</name>
    <dbReference type="NCBI Taxonomy" id="2697043"/>
    <lineage>
        <taxon>Bacteria</taxon>
        <taxon>Pseudomonadati</taxon>
        <taxon>Kiritimatiellota</taxon>
        <taxon>Tichowtungiia</taxon>
        <taxon>Tichowtungiales</taxon>
        <taxon>Tichowtungiaceae</taxon>
        <taxon>Tichowtungia</taxon>
    </lineage>
</organism>
<accession>A0A6P1M5D9</accession>
<feature type="domain" description="DUF4340" evidence="1">
    <location>
        <begin position="70"/>
        <end position="217"/>
    </location>
</feature>
<feature type="domain" description="DUF4340" evidence="1">
    <location>
        <begin position="348"/>
        <end position="480"/>
    </location>
</feature>
<dbReference type="Pfam" id="PF14238">
    <property type="entry name" value="DUF4340"/>
    <property type="match status" value="3"/>
</dbReference>
<reference evidence="2 3" key="1">
    <citation type="submission" date="2020-01" db="EMBL/GenBank/DDBJ databases">
        <title>Ponticoccus aerotolerans gen. nov., sp. nov., an anaerobic bacterium and proposal of Ponticoccusceae fam. nov., Ponticoccusles ord. nov. and Ponticoccuse classis nov. in the phylum Kiritimatiellaeota.</title>
        <authorList>
            <person name="Zhou L.Y."/>
            <person name="Du Z.J."/>
        </authorList>
    </citation>
    <scope>NUCLEOTIDE SEQUENCE [LARGE SCALE GENOMIC DNA]</scope>
    <source>
        <strain evidence="2 3">S-5007</strain>
    </source>
</reference>
<proteinExistence type="predicted"/>
<dbReference type="EMBL" id="CP047593">
    <property type="protein sequence ID" value="QHI68213.1"/>
    <property type="molecule type" value="Genomic_DNA"/>
</dbReference>
<dbReference type="Proteomes" id="UP000464954">
    <property type="component" value="Chromosome"/>
</dbReference>
<keyword evidence="3" id="KW-1185">Reference proteome</keyword>
<dbReference type="InterPro" id="IPR025641">
    <property type="entry name" value="DUF4340"/>
</dbReference>
<name>A0A6P1M5D9_9BACT</name>
<evidence type="ECO:0000313" key="2">
    <source>
        <dbReference type="EMBL" id="QHI68213.1"/>
    </source>
</evidence>
<sequence length="593" mass="67065">MKQKFTTGMLFISAILLGAFIWFVERNSEDSRLQEVRTQKIFAAYPAEISWIHMEREGVTIECVRTAGIWRMTIPVDAPVNSAVVEKMIAGMANVERGELITAKTMKERSLTPADYGFEEPRAKITFRNNRGTFTWLIGRDAPLGDDLYVMASGNQNIISAPQTLLNLIPKDPAWIRDRTLFKNTAASVRGIDLRRTGGFIQLRQTEENRWIIQQPFTGSADYLQVHQLIDHAVAATIRDFILDEPTDLTVYGLEDPETELSLIDQNEHPQSLLIGKPLAEKPETRYAKWADSPSVFTVASDWATAFELDSSLLRSRQIVDAQLPRISKVSITSGDGQIDLLRTNNLWKIKRPTLWDAEPKSVQTLLETLTAGTVAEFIDAPTAAQTDKIKNPQWTVEITAGNRTRTLRIHRTDTKDQLIIQRDDESSFCITEKTLFKKQFADPLFFRSRTLLEINPPQIKSIELQKADKSFRVEKEEDRFITQDRTQSPAADTLSELTAQLIKLRTDEFVAFNPESLETYGLETPEAQLTVTLNSTNTLGQVILFGKPAEGGRYAMLRGQPVVFVLPKKTAEILTRELTQPVEEQPTENERP</sequence>
<dbReference type="KEGG" id="taer:GT409_01685"/>